<sequence length="129" mass="15141">MKQETLSSPEIASILENSRELDRLTFEINKLHKKLQARSTSCLHLALYRSPSGTIRLVLKNSLLEDKFWLFILEQQRSIRRLSSVLLERGNQTSIYWNSTMTRKMEPCLSGQYHFTGWFRCRMGIGNEM</sequence>
<organism evidence="1 2">
    <name type="scientific">Hibiscus syriacus</name>
    <name type="common">Rose of Sharon</name>
    <dbReference type="NCBI Taxonomy" id="106335"/>
    <lineage>
        <taxon>Eukaryota</taxon>
        <taxon>Viridiplantae</taxon>
        <taxon>Streptophyta</taxon>
        <taxon>Embryophyta</taxon>
        <taxon>Tracheophyta</taxon>
        <taxon>Spermatophyta</taxon>
        <taxon>Magnoliopsida</taxon>
        <taxon>eudicotyledons</taxon>
        <taxon>Gunneridae</taxon>
        <taxon>Pentapetalae</taxon>
        <taxon>rosids</taxon>
        <taxon>malvids</taxon>
        <taxon>Malvales</taxon>
        <taxon>Malvaceae</taxon>
        <taxon>Malvoideae</taxon>
        <taxon>Hibiscus</taxon>
    </lineage>
</organism>
<protein>
    <submittedName>
        <fullName evidence="1">Uncharacterized protein</fullName>
    </submittedName>
</protein>
<evidence type="ECO:0000313" key="2">
    <source>
        <dbReference type="Proteomes" id="UP000436088"/>
    </source>
</evidence>
<keyword evidence="2" id="KW-1185">Reference proteome</keyword>
<reference evidence="1" key="1">
    <citation type="submission" date="2019-09" db="EMBL/GenBank/DDBJ databases">
        <title>Draft genome information of white flower Hibiscus syriacus.</title>
        <authorList>
            <person name="Kim Y.-M."/>
        </authorList>
    </citation>
    <scope>NUCLEOTIDE SEQUENCE [LARGE SCALE GENOMIC DNA]</scope>
    <source>
        <strain evidence="1">YM2019G1</strain>
    </source>
</reference>
<dbReference type="AlphaFoldDB" id="A0A6A2ZQW0"/>
<name>A0A6A2ZQW0_HIBSY</name>
<dbReference type="EMBL" id="VEPZ02001112">
    <property type="protein sequence ID" value="KAE8694140.1"/>
    <property type="molecule type" value="Genomic_DNA"/>
</dbReference>
<dbReference type="Proteomes" id="UP000436088">
    <property type="component" value="Unassembled WGS sequence"/>
</dbReference>
<evidence type="ECO:0000313" key="1">
    <source>
        <dbReference type="EMBL" id="KAE8694140.1"/>
    </source>
</evidence>
<proteinExistence type="predicted"/>
<accession>A0A6A2ZQW0</accession>
<gene>
    <name evidence="1" type="ORF">F3Y22_tig00110788pilonHSYRG00515</name>
</gene>
<comment type="caution">
    <text evidence="1">The sequence shown here is derived from an EMBL/GenBank/DDBJ whole genome shotgun (WGS) entry which is preliminary data.</text>
</comment>